<dbReference type="Proteomes" id="UP000642809">
    <property type="component" value="Unassembled WGS sequence"/>
</dbReference>
<dbReference type="Pfam" id="PF20125">
    <property type="entry name" value="DUF6515"/>
    <property type="match status" value="1"/>
</dbReference>
<evidence type="ECO:0000313" key="2">
    <source>
        <dbReference type="EMBL" id="GHB48473.1"/>
    </source>
</evidence>
<feature type="compositionally biased region" description="Low complexity" evidence="1">
    <location>
        <begin position="58"/>
        <end position="68"/>
    </location>
</feature>
<feature type="compositionally biased region" description="Basic and acidic residues" evidence="1">
    <location>
        <begin position="185"/>
        <end position="197"/>
    </location>
</feature>
<comment type="caution">
    <text evidence="2">The sequence shown here is derived from an EMBL/GenBank/DDBJ whole genome shotgun (WGS) entry which is preliminary data.</text>
</comment>
<sequence length="438" mass="48967">MNFSNKYFKFYFIGCIITILFLEPTQNFAQRMNHPSTGRASGAAASRGAPTNMNRGGAPTRPAAAPSRPSAPPTNRGAMQPGRNPSTQGANRPSNPGMSPSRPSQGSITGGAQRQQDRRPSAQPGRQDRSISDNRQQRDRAAIDRGNLDRGNATRNDRNTVDRGNTGNRGDRNTSGNRNETVGNRGDRNTTGNRDRNPNNNINNRPSRPGGGNNINIGNNNQININAQRNTFVRVNVMHPMMMRPPFMWGGFRIYSMHAFFWFPFRPMFWGPMWHPWGFHTPMLPPQAQVVNVVNETNIINETNITNITNVTNVINEYHYVDGVFYQRDDEGYVVVPAPIGAEVRSIPDNFEKVAVADNEYNLYWGGAYFEETPNGFRVVPPTAGTLVENLSEGGEEVKIGDKTFIRFGETYYLPVQVNGRNMYEVVYVESEENTEDS</sequence>
<dbReference type="InterPro" id="IPR045398">
    <property type="entry name" value="DUF6515"/>
</dbReference>
<evidence type="ECO:0000256" key="1">
    <source>
        <dbReference type="SAM" id="MobiDB-lite"/>
    </source>
</evidence>
<feature type="region of interest" description="Disordered" evidence="1">
    <location>
        <begin position="32"/>
        <end position="222"/>
    </location>
</feature>
<feature type="compositionally biased region" description="Polar residues" evidence="1">
    <location>
        <begin position="162"/>
        <end position="182"/>
    </location>
</feature>
<reference evidence="2" key="1">
    <citation type="journal article" date="2014" name="Int. J. Syst. Evol. Microbiol.">
        <title>Complete genome sequence of Corynebacterium casei LMG S-19264T (=DSM 44701T), isolated from a smear-ripened cheese.</title>
        <authorList>
            <consortium name="US DOE Joint Genome Institute (JGI-PGF)"/>
            <person name="Walter F."/>
            <person name="Albersmeier A."/>
            <person name="Kalinowski J."/>
            <person name="Ruckert C."/>
        </authorList>
    </citation>
    <scope>NUCLEOTIDE SEQUENCE</scope>
    <source>
        <strain evidence="2">KCTC 23224</strain>
    </source>
</reference>
<name>A0A8J3D0L1_9BACT</name>
<dbReference type="EMBL" id="BMYF01000022">
    <property type="protein sequence ID" value="GHB48473.1"/>
    <property type="molecule type" value="Genomic_DNA"/>
</dbReference>
<feature type="compositionally biased region" description="Low complexity" evidence="1">
    <location>
        <begin position="198"/>
        <end position="222"/>
    </location>
</feature>
<feature type="compositionally biased region" description="Polar residues" evidence="1">
    <location>
        <begin position="83"/>
        <end position="114"/>
    </location>
</feature>
<proteinExistence type="predicted"/>
<feature type="compositionally biased region" description="Low complexity" evidence="1">
    <location>
        <begin position="35"/>
        <end position="51"/>
    </location>
</feature>
<organism evidence="2 3">
    <name type="scientific">Mongoliitalea lutea</name>
    <dbReference type="NCBI Taxonomy" id="849756"/>
    <lineage>
        <taxon>Bacteria</taxon>
        <taxon>Pseudomonadati</taxon>
        <taxon>Bacteroidota</taxon>
        <taxon>Cytophagia</taxon>
        <taxon>Cytophagales</taxon>
        <taxon>Cyclobacteriaceae</taxon>
        <taxon>Mongoliitalea</taxon>
    </lineage>
</organism>
<keyword evidence="3" id="KW-1185">Reference proteome</keyword>
<protein>
    <submittedName>
        <fullName evidence="2">Uncharacterized protein</fullName>
    </submittedName>
</protein>
<dbReference type="AlphaFoldDB" id="A0A8J3D0L1"/>
<gene>
    <name evidence="2" type="ORF">GCM10008106_31610</name>
</gene>
<reference evidence="2" key="2">
    <citation type="submission" date="2020-09" db="EMBL/GenBank/DDBJ databases">
        <authorList>
            <person name="Sun Q."/>
            <person name="Kim S."/>
        </authorList>
    </citation>
    <scope>NUCLEOTIDE SEQUENCE</scope>
    <source>
        <strain evidence="2">KCTC 23224</strain>
    </source>
</reference>
<feature type="compositionally biased region" description="Basic and acidic residues" evidence="1">
    <location>
        <begin position="115"/>
        <end position="148"/>
    </location>
</feature>
<evidence type="ECO:0000313" key="3">
    <source>
        <dbReference type="Proteomes" id="UP000642809"/>
    </source>
</evidence>
<accession>A0A8J3D0L1</accession>